<dbReference type="SUPFAM" id="SSF55874">
    <property type="entry name" value="ATPase domain of HSP90 chaperone/DNA topoisomerase II/histidine kinase"/>
    <property type="match status" value="2"/>
</dbReference>
<name>A0AAJ1ABA4_RHILE</name>
<dbReference type="GO" id="GO:0016301">
    <property type="term" value="F:kinase activity"/>
    <property type="evidence" value="ECO:0007669"/>
    <property type="project" value="UniProtKB-KW"/>
</dbReference>
<dbReference type="InterPro" id="IPR005467">
    <property type="entry name" value="His_kinase_dom"/>
</dbReference>
<proteinExistence type="predicted"/>
<dbReference type="Pfam" id="PF02518">
    <property type="entry name" value="HATPase_c"/>
    <property type="match status" value="1"/>
</dbReference>
<dbReference type="InterPro" id="IPR036890">
    <property type="entry name" value="HATPase_C_sf"/>
</dbReference>
<dbReference type="RefSeq" id="WP_222260461.1">
    <property type="nucleotide sequence ID" value="NZ_JAAXEB010000005.1"/>
</dbReference>
<dbReference type="Pfam" id="PF13589">
    <property type="entry name" value="HATPase_c_3"/>
    <property type="match status" value="1"/>
</dbReference>
<feature type="coiled-coil region" evidence="1">
    <location>
        <begin position="510"/>
        <end position="545"/>
    </location>
</feature>
<dbReference type="EMBL" id="JAAXEP010000012">
    <property type="protein sequence ID" value="MBY5630930.1"/>
    <property type="molecule type" value="Genomic_DNA"/>
</dbReference>
<protein>
    <submittedName>
        <fullName evidence="3">Histidine kinase</fullName>
    </submittedName>
</protein>
<reference evidence="3" key="1">
    <citation type="submission" date="2020-04" db="EMBL/GenBank/DDBJ databases">
        <title>Global-level population genomics supports evidence of horizontal gene transfer on evolution of Rhizobia in Lentils.</title>
        <authorList>
            <person name="Gai Y."/>
            <person name="Cook D."/>
            <person name="Riely B."/>
        </authorList>
    </citation>
    <scope>NUCLEOTIDE SEQUENCE</scope>
    <source>
        <strain evidence="3">Derici101B</strain>
    </source>
</reference>
<organism evidence="3 4">
    <name type="scientific">Rhizobium leguminosarum</name>
    <dbReference type="NCBI Taxonomy" id="384"/>
    <lineage>
        <taxon>Bacteria</taxon>
        <taxon>Pseudomonadati</taxon>
        <taxon>Pseudomonadota</taxon>
        <taxon>Alphaproteobacteria</taxon>
        <taxon>Hyphomicrobiales</taxon>
        <taxon>Rhizobiaceae</taxon>
        <taxon>Rhizobium/Agrobacterium group</taxon>
        <taxon>Rhizobium</taxon>
    </lineage>
</organism>
<sequence>MTKTFATRARTIDHLGREQIADAPTAVSELWKNSWDAYARTVNLHLFNEEPSVAVLTDDGHGMREADLFGRWLVIGTESKISDTHPVASADRGGLPIRARQGQKGIGRLSSAKLGSVLLLISKHRSDKYVAALLDWRMFENPYLNLSEVAVASGSFDTKIDIFNALPALVDNLMGSVLAMVDGWRIMERPVQAAWKRFDDEWRSEEPLRAGLPPSQRIIQSMKRIPFRPEHLEKWDGPGTAMLVFELDDTLKALPSTGDTDLVRAEVIDRFERTLSNFVDPYSTGRSRPEFDYSVDVRTPGPDGTRAKILVGAERAIDRSQVQDMEHQLEGTVGDDGVFRGRLKAFGFWIEGAVEFELPKGLYMPERAATRVGAFDIYIASMEFEQENSSHERAEHIRYRALAEDYAGLMIYRDGLRVLPYGREDNDFFSIEYKRSKNAGRYFWNHRQMFGRIALTRQHNPNLKDKAGREGFIDNTAAKTFRVLVGNILDQSARRYFGSASDIRKPRITANKVSNRTERAEEEAKKLRERERKMFQAELERAEQNLPPLLTEINRELQGFVLTEDDQVVAAAGRISDWRSSLADTSIRPQPSGSARFTSRYQAARNNADTVSELISTYETKFRNALEEFQAAEPARLLDKQIRQSADAVRQQVEQFQSNIVGLQREQYDLVRTLAQTRIADFGKNADAIVAKVSAKLVDVGSAIRLLAQLRDDWISENRQIFGIYVSALENVKAEIDLETLASVQNQDLREASAELDRLTALAQLGIAVEIAAHDLQEFDEMATAGLNSLPEDIRNKPEVRDIRLGIEGLTDQLRFLSPLRLSGDRLQRWITGVEIAEFIRQFFAPKLAESGIRFRATDEFLSVRLYERPARIFPVFMNLVNNSVYWVATVARPTREILFDVVGNDVVIADSGPGVSEEDTSQIFRLFFTRKERSGRGVGLYLARANLAAGGHSIRYKTAEDPPTLSGAAFYIEFRDADLGPRGE</sequence>
<evidence type="ECO:0000313" key="3">
    <source>
        <dbReference type="EMBL" id="MBY5630930.1"/>
    </source>
</evidence>
<dbReference type="SMART" id="SM00387">
    <property type="entry name" value="HATPase_c"/>
    <property type="match status" value="1"/>
</dbReference>
<accession>A0AAJ1ABA4</accession>
<dbReference type="InterPro" id="IPR003594">
    <property type="entry name" value="HATPase_dom"/>
</dbReference>
<gene>
    <name evidence="3" type="ORF">HFO42_22925</name>
</gene>
<evidence type="ECO:0000256" key="1">
    <source>
        <dbReference type="SAM" id="Coils"/>
    </source>
</evidence>
<dbReference type="Proteomes" id="UP000825699">
    <property type="component" value="Unassembled WGS sequence"/>
</dbReference>
<dbReference type="PROSITE" id="PS50109">
    <property type="entry name" value="HIS_KIN"/>
    <property type="match status" value="1"/>
</dbReference>
<keyword evidence="3" id="KW-0418">Kinase</keyword>
<evidence type="ECO:0000313" key="4">
    <source>
        <dbReference type="Proteomes" id="UP000825699"/>
    </source>
</evidence>
<feature type="domain" description="Histidine kinase" evidence="2">
    <location>
        <begin position="870"/>
        <end position="979"/>
    </location>
</feature>
<keyword evidence="3" id="KW-0808">Transferase</keyword>
<keyword evidence="1" id="KW-0175">Coiled coil</keyword>
<comment type="caution">
    <text evidence="3">The sequence shown here is derived from an EMBL/GenBank/DDBJ whole genome shotgun (WGS) entry which is preliminary data.</text>
</comment>
<dbReference type="Gene3D" id="3.30.565.10">
    <property type="entry name" value="Histidine kinase-like ATPase, C-terminal domain"/>
    <property type="match status" value="2"/>
</dbReference>
<evidence type="ECO:0000259" key="2">
    <source>
        <dbReference type="PROSITE" id="PS50109"/>
    </source>
</evidence>
<dbReference type="AlphaFoldDB" id="A0AAJ1ABA4"/>